<dbReference type="InterPro" id="IPR002300">
    <property type="entry name" value="aa-tRNA-synth_Ia"/>
</dbReference>
<evidence type="ECO:0000256" key="3">
    <source>
        <dbReference type="ARBA" id="ARBA00022598"/>
    </source>
</evidence>
<dbReference type="GO" id="GO:0006428">
    <property type="term" value="P:isoleucyl-tRNA aminoacylation"/>
    <property type="evidence" value="ECO:0007669"/>
    <property type="project" value="InterPro"/>
</dbReference>
<dbReference type="Proteomes" id="UP000095038">
    <property type="component" value="Unassembled WGS sequence"/>
</dbReference>
<dbReference type="OrthoDB" id="10264412at2759"/>
<keyword evidence="13" id="KW-1185">Reference proteome</keyword>
<dbReference type="Gene3D" id="1.10.730.20">
    <property type="match status" value="1"/>
</dbReference>
<dbReference type="InterPro" id="IPR002301">
    <property type="entry name" value="Ile-tRNA-ligase"/>
</dbReference>
<dbReference type="GO" id="GO:0005524">
    <property type="term" value="F:ATP binding"/>
    <property type="evidence" value="ECO:0007669"/>
    <property type="project" value="UniProtKB-KW"/>
</dbReference>
<evidence type="ECO:0000256" key="8">
    <source>
        <dbReference type="ARBA" id="ARBA00032665"/>
    </source>
</evidence>
<dbReference type="InterPro" id="IPR033708">
    <property type="entry name" value="Anticodon_Ile_BEm"/>
</dbReference>
<dbReference type="GO" id="GO:0004822">
    <property type="term" value="F:isoleucine-tRNA ligase activity"/>
    <property type="evidence" value="ECO:0007669"/>
    <property type="project" value="UniProtKB-EC"/>
</dbReference>
<dbReference type="EC" id="6.1.1.5" evidence="2"/>
<name>A0A1D2VQP7_9ASCO</name>
<organism evidence="12 13">
    <name type="scientific">Ascoidea rubescens DSM 1968</name>
    <dbReference type="NCBI Taxonomy" id="1344418"/>
    <lineage>
        <taxon>Eukaryota</taxon>
        <taxon>Fungi</taxon>
        <taxon>Dikarya</taxon>
        <taxon>Ascomycota</taxon>
        <taxon>Saccharomycotina</taxon>
        <taxon>Saccharomycetes</taxon>
        <taxon>Ascoideaceae</taxon>
        <taxon>Ascoidea</taxon>
    </lineage>
</organism>
<dbReference type="HAMAP" id="MF_02002">
    <property type="entry name" value="Ile_tRNA_synth_type1"/>
    <property type="match status" value="1"/>
</dbReference>
<dbReference type="GeneID" id="30966008"/>
<keyword evidence="3 9" id="KW-0436">Ligase</keyword>
<dbReference type="PROSITE" id="PS00178">
    <property type="entry name" value="AA_TRNA_LIGASE_I"/>
    <property type="match status" value="1"/>
</dbReference>
<comment type="similarity">
    <text evidence="1 9">Belongs to the class-I aminoacyl-tRNA synthetase family.</text>
</comment>
<dbReference type="InterPro" id="IPR050081">
    <property type="entry name" value="Ile-tRNA_ligase"/>
</dbReference>
<dbReference type="InterPro" id="IPR013155">
    <property type="entry name" value="M/V/L/I-tRNA-synth_anticd-bd"/>
</dbReference>
<dbReference type="InterPro" id="IPR014729">
    <property type="entry name" value="Rossmann-like_a/b/a_fold"/>
</dbReference>
<feature type="domain" description="Methionyl/Valyl/Leucyl/Isoleucyl-tRNA synthetase anticodon-binding" evidence="11">
    <location>
        <begin position="780"/>
        <end position="882"/>
    </location>
</feature>
<evidence type="ECO:0000313" key="13">
    <source>
        <dbReference type="Proteomes" id="UP000095038"/>
    </source>
</evidence>
<dbReference type="CDD" id="cd07960">
    <property type="entry name" value="Anticodon_Ia_Ile_BEm"/>
    <property type="match status" value="1"/>
</dbReference>
<dbReference type="AlphaFoldDB" id="A0A1D2VQP7"/>
<evidence type="ECO:0000259" key="11">
    <source>
        <dbReference type="Pfam" id="PF08264"/>
    </source>
</evidence>
<dbReference type="NCBIfam" id="TIGR00392">
    <property type="entry name" value="ileS"/>
    <property type="match status" value="1"/>
</dbReference>
<dbReference type="PANTHER" id="PTHR42765">
    <property type="entry name" value="SOLEUCYL-TRNA SYNTHETASE"/>
    <property type="match status" value="1"/>
</dbReference>
<dbReference type="SUPFAM" id="SSF50677">
    <property type="entry name" value="ValRS/IleRS/LeuRS editing domain"/>
    <property type="match status" value="1"/>
</dbReference>
<dbReference type="InParanoid" id="A0A1D2VQP7"/>
<sequence length="1041" mass="119633">MLSVSRRGFLCKPPSASRWFTSLALFLSNTTTNNNNTPAESNTTDDIDHKYSRTVLLPSTSFPNRSNKKLINTQLLPTVTDRLYNWQYTTRSNNHLFILHDGPPYANGDLHLGHSVNKILKDIINRYNVLIGKKVYYRPGWDCHGLPIELMALDKISKKLKKKKLDTKSFTPVKIREIAEKHALQQIENQRAQFKSFAIMGDFDNPYLTLSSEFQLNQLKIFYKMFQKNLIKRKKKPVYWGCETNTALAEGELEYNENHKSTATYLLFPLIHFNDDFKSFLQNNKINFNNENLSCLIWTSTPWTIASNKAICINQKLNYSLIHSPEHGYLVVAEDLASKISSLTSSESSIITSFPGSLLLNNKYKNPLITDDSINSFPIIHGDHVTNTAGTGLVHTAPGHGNDDYFACLNNGITDILSPVDGSGRYTNELPNGFEVLIGHKVLGEGTLEMLRLLHSQKMIYHSQDLIHSYPYDWRSKKPIVIRSTPQWFADLSNIRETATESLSDVNFVPQRGLNRLTSFIKNRNEWCISRQRSWGVPIPCFYHKQTGQFLMNQDTITHLIQLLLNGTSLNSWFQEEEDISYWLPNSYKSEAHNYTKGKDTMDVWFDSGSSWTLIELYLNSQNLLNSRKYLADVYLEGSDQHRGWFQSSLLTKVAAGSLLPENNLDMSFDKQAPYKTIITHGFTLDEKGQKMSKSIGNTILPDEIILGKKGLKPLGIDGLRLWVAQSDFTHDISIGLTIMKHVTENLIKIRFTFKFLLGNLNDFSYEKDAIEYENLNLIDKYCLSKIYNLYQNAHSEYSVYNYKKLIQLINNNINITLSSLYFDVCKDRLYVDGIDSLSRRSAQTVLFHVLMIYLKILSPILPLMTQEATDNIPIEMAKIFKTDGFFSAYQIQIEDYFNEKFINGKIESFIDDYVSKLKDQLLLMLEQGRILKTIKNSLESQVQLVIKSGSEMVYWNLLEKEMGEKGLSDLLLVSNVRFVEEIPETIDSNLLYDYRQTFEIGGDKFLARVLPSEDFKCPRCWKYTAKKEKTLCSRCDELID</sequence>
<dbReference type="Gene3D" id="3.40.50.620">
    <property type="entry name" value="HUPs"/>
    <property type="match status" value="2"/>
</dbReference>
<dbReference type="SUPFAM" id="SSF52374">
    <property type="entry name" value="Nucleotidylyl transferase"/>
    <property type="match status" value="1"/>
</dbReference>
<dbReference type="GO" id="GO:0000049">
    <property type="term" value="F:tRNA binding"/>
    <property type="evidence" value="ECO:0007669"/>
    <property type="project" value="InterPro"/>
</dbReference>
<dbReference type="Pfam" id="PF08264">
    <property type="entry name" value="Anticodon_1"/>
    <property type="match status" value="1"/>
</dbReference>
<dbReference type="PANTHER" id="PTHR42765:SF1">
    <property type="entry name" value="ISOLEUCINE--TRNA LIGASE, MITOCHONDRIAL"/>
    <property type="match status" value="1"/>
</dbReference>
<dbReference type="InterPro" id="IPR023585">
    <property type="entry name" value="Ile-tRNA-ligase_type1"/>
</dbReference>
<evidence type="ECO:0000313" key="12">
    <source>
        <dbReference type="EMBL" id="ODV63887.1"/>
    </source>
</evidence>
<dbReference type="GO" id="GO:0032543">
    <property type="term" value="P:mitochondrial translation"/>
    <property type="evidence" value="ECO:0007669"/>
    <property type="project" value="EnsemblFungi"/>
</dbReference>
<evidence type="ECO:0000256" key="4">
    <source>
        <dbReference type="ARBA" id="ARBA00022741"/>
    </source>
</evidence>
<dbReference type="InterPro" id="IPR001412">
    <property type="entry name" value="aa-tRNA-synth_I_CS"/>
</dbReference>
<protein>
    <recommendedName>
        <fullName evidence="2">isoleucine--tRNA ligase</fullName>
        <ecNumber evidence="2">6.1.1.5</ecNumber>
    </recommendedName>
    <alternativeName>
        <fullName evidence="8">Isoleucyl-tRNA synthetase</fullName>
    </alternativeName>
</protein>
<evidence type="ECO:0000256" key="2">
    <source>
        <dbReference type="ARBA" id="ARBA00013165"/>
    </source>
</evidence>
<feature type="domain" description="Aminoacyl-tRNA synthetase class Ia" evidence="10">
    <location>
        <begin position="83"/>
        <end position="735"/>
    </location>
</feature>
<dbReference type="Pfam" id="PF00133">
    <property type="entry name" value="tRNA-synt_1"/>
    <property type="match status" value="1"/>
</dbReference>
<dbReference type="Gene3D" id="3.90.740.10">
    <property type="entry name" value="Valyl/Leucyl/Isoleucyl-tRNA synthetase, editing domain"/>
    <property type="match status" value="1"/>
</dbReference>
<dbReference type="FunCoup" id="A0A1D2VQP7">
    <property type="interactions" value="759"/>
</dbReference>
<evidence type="ECO:0000259" key="10">
    <source>
        <dbReference type="Pfam" id="PF00133"/>
    </source>
</evidence>
<accession>A0A1D2VQP7</accession>
<dbReference type="GO" id="GO:0002161">
    <property type="term" value="F:aminoacyl-tRNA deacylase activity"/>
    <property type="evidence" value="ECO:0007669"/>
    <property type="project" value="InterPro"/>
</dbReference>
<dbReference type="PRINTS" id="PR00984">
    <property type="entry name" value="TRNASYNTHILE"/>
</dbReference>
<reference evidence="13" key="1">
    <citation type="submission" date="2016-05" db="EMBL/GenBank/DDBJ databases">
        <title>Comparative genomics of biotechnologically important yeasts.</title>
        <authorList>
            <consortium name="DOE Joint Genome Institute"/>
            <person name="Riley R."/>
            <person name="Haridas S."/>
            <person name="Wolfe K.H."/>
            <person name="Lopes M.R."/>
            <person name="Hittinger C.T."/>
            <person name="Goker M."/>
            <person name="Salamov A."/>
            <person name="Wisecaver J."/>
            <person name="Long T.M."/>
            <person name="Aerts A.L."/>
            <person name="Barry K."/>
            <person name="Choi C."/>
            <person name="Clum A."/>
            <person name="Coughlan A.Y."/>
            <person name="Deshpande S."/>
            <person name="Douglass A.P."/>
            <person name="Hanson S.J."/>
            <person name="Klenk H.-P."/>
            <person name="Labutti K."/>
            <person name="Lapidus A."/>
            <person name="Lindquist E."/>
            <person name="Lipzen A."/>
            <person name="Meier-Kolthoff J.P."/>
            <person name="Ohm R.A."/>
            <person name="Otillar R.P."/>
            <person name="Pangilinan J."/>
            <person name="Peng Y."/>
            <person name="Rokas A."/>
            <person name="Rosa C.A."/>
            <person name="Scheuner C."/>
            <person name="Sibirny A.A."/>
            <person name="Slot J.C."/>
            <person name="Stielow J.B."/>
            <person name="Sun H."/>
            <person name="Kurtzman C.P."/>
            <person name="Blackwell M."/>
            <person name="Grigoriev I.V."/>
            <person name="Jeffries T.W."/>
        </authorList>
    </citation>
    <scope>NUCLEOTIDE SEQUENCE [LARGE SCALE GENOMIC DNA]</scope>
    <source>
        <strain evidence="13">DSM 1968</strain>
    </source>
</reference>
<evidence type="ECO:0000256" key="6">
    <source>
        <dbReference type="ARBA" id="ARBA00022917"/>
    </source>
</evidence>
<evidence type="ECO:0000256" key="7">
    <source>
        <dbReference type="ARBA" id="ARBA00023146"/>
    </source>
</evidence>
<dbReference type="STRING" id="1344418.A0A1D2VQP7"/>
<keyword evidence="6 9" id="KW-0648">Protein biosynthesis</keyword>
<dbReference type="EMBL" id="KV454475">
    <property type="protein sequence ID" value="ODV63887.1"/>
    <property type="molecule type" value="Genomic_DNA"/>
</dbReference>
<proteinExistence type="inferred from homology"/>
<gene>
    <name evidence="12" type="ORF">ASCRUDRAFT_73637</name>
</gene>
<dbReference type="RefSeq" id="XP_020050194.1">
    <property type="nucleotide sequence ID" value="XM_020192372.1"/>
</dbReference>
<keyword evidence="4 9" id="KW-0547">Nucleotide-binding</keyword>
<evidence type="ECO:0000256" key="5">
    <source>
        <dbReference type="ARBA" id="ARBA00022840"/>
    </source>
</evidence>
<keyword evidence="7 9" id="KW-0030">Aminoacyl-tRNA synthetase</keyword>
<evidence type="ECO:0000256" key="1">
    <source>
        <dbReference type="ARBA" id="ARBA00005594"/>
    </source>
</evidence>
<keyword evidence="5 9" id="KW-0067">ATP-binding</keyword>
<dbReference type="SUPFAM" id="SSF47323">
    <property type="entry name" value="Anticodon-binding domain of a subclass of class I aminoacyl-tRNA synthetases"/>
    <property type="match status" value="1"/>
</dbReference>
<dbReference type="InterPro" id="IPR009008">
    <property type="entry name" value="Val/Leu/Ile-tRNA-synth_edit"/>
</dbReference>
<evidence type="ECO:0000256" key="9">
    <source>
        <dbReference type="RuleBase" id="RU363035"/>
    </source>
</evidence>
<dbReference type="GO" id="GO:0005739">
    <property type="term" value="C:mitochondrion"/>
    <property type="evidence" value="ECO:0007669"/>
    <property type="project" value="EnsemblFungi"/>
</dbReference>
<dbReference type="InterPro" id="IPR009080">
    <property type="entry name" value="tRNAsynth_Ia_anticodon-bd"/>
</dbReference>